<dbReference type="Proteomes" id="UP000002630">
    <property type="component" value="Linkage Group LG08"/>
</dbReference>
<protein>
    <submittedName>
        <fullName evidence="3">TYRosinase family member (Tyr-4)</fullName>
    </submittedName>
</protein>
<feature type="domain" description="Tyrosinase copper-binding" evidence="2">
    <location>
        <begin position="276"/>
        <end position="462"/>
    </location>
</feature>
<evidence type="ECO:0000259" key="2">
    <source>
        <dbReference type="Pfam" id="PF00264"/>
    </source>
</evidence>
<proteinExistence type="predicted"/>
<organism evidence="3 4">
    <name type="scientific">Ectocarpus siliculosus</name>
    <name type="common">Brown alga</name>
    <name type="synonym">Conferva siliculosa</name>
    <dbReference type="NCBI Taxonomy" id="2880"/>
    <lineage>
        <taxon>Eukaryota</taxon>
        <taxon>Sar</taxon>
        <taxon>Stramenopiles</taxon>
        <taxon>Ochrophyta</taxon>
        <taxon>PX clade</taxon>
        <taxon>Phaeophyceae</taxon>
        <taxon>Ectocarpales</taxon>
        <taxon>Ectocarpaceae</taxon>
        <taxon>Ectocarpus</taxon>
    </lineage>
</organism>
<sequence length="725" mass="81210">MDIEKKCSSTLYPSRRRYGAVDDCTRRPHHRLFEESSSDRQPSRLPIARNVTVAVLCVFALLAGYYRANSREGNDGGNERSQLHVERTARFVEEHAAAAGGASSSGESDQALAFTALNFYHVRDGKPGQDYPWLKDFKLVEPHRETTLAVEAPREGFEYRWDVRPTCTGDSCTSSSGGESSPIQAAGAVAEVVLTSLEENMITLEEVNVADGKVVRRLEETVMVKYVRREIRSLTDDEREELLDAMFTIWDVRVDGGNGKELYGDGYADIYAINRLHHKAATHGTCDHFHDGLGFLVSHSVLTNTFEYSLQAVNPKLTVPYWDFTIETSTSTETVYDPASPYTRTPLLDASWFGTADLDDGMVKDGRWAKSEIPKVRDNNPGGLEPDVYGKLRAPWNTNDRAYLTRGLGQLCQLNTDQLLAWPTCQTHYELTTGFHTFYDWVWDSMKAPHAPLHLWLGGTMDCAGTYEAIGELVGNSIAETLTLLLLSSGQCGCHGYDLTQGSDYKIVMESMEYLEDLIGDFDDTTQRKVVETLCTGVVNFGSHTQSSSSYDPLFWPIHPTMERLYQFPVLTGSIDDFFWTDADTNVTFADGTTVSEITSVYSDHCIGHHGSDVFPYYLLDTDTDGFEVKTGIRGQPILGNMLTNREILAALDPRANSLSYVYDKFEWSHCEADGFDFNDAWDDTEPSSRTTRPFSHQQKAHGRLGFSLYSDFNEKMAQRLKKGS</sequence>
<dbReference type="InterPro" id="IPR008922">
    <property type="entry name" value="Di-copper_centre_dom_sf"/>
</dbReference>
<dbReference type="InterPro" id="IPR002227">
    <property type="entry name" value="Tyrosinase_Cu-bd"/>
</dbReference>
<dbReference type="GO" id="GO:0016491">
    <property type="term" value="F:oxidoreductase activity"/>
    <property type="evidence" value="ECO:0007669"/>
    <property type="project" value="InterPro"/>
</dbReference>
<keyword evidence="4" id="KW-1185">Reference proteome</keyword>
<dbReference type="Gene3D" id="1.10.1280.10">
    <property type="entry name" value="Di-copper center containing domain from catechol oxidase"/>
    <property type="match status" value="1"/>
</dbReference>
<name>D8LC28_ECTSI</name>
<evidence type="ECO:0000256" key="1">
    <source>
        <dbReference type="ARBA" id="ARBA00022723"/>
    </source>
</evidence>
<accession>D8LC28</accession>
<dbReference type="SUPFAM" id="SSF48056">
    <property type="entry name" value="Di-copper centre-containing domain"/>
    <property type="match status" value="1"/>
</dbReference>
<dbReference type="Pfam" id="PF00264">
    <property type="entry name" value="Tyrosinase"/>
    <property type="match status" value="1"/>
</dbReference>
<evidence type="ECO:0000313" key="3">
    <source>
        <dbReference type="EMBL" id="CBN79211.1"/>
    </source>
</evidence>
<gene>
    <name evidence="3" type="ORF">Esi_0010_0138</name>
</gene>
<dbReference type="EMBL" id="FN647683">
    <property type="protein sequence ID" value="CBN79211.1"/>
    <property type="molecule type" value="Genomic_DNA"/>
</dbReference>
<dbReference type="AlphaFoldDB" id="D8LC28"/>
<evidence type="ECO:0000313" key="4">
    <source>
        <dbReference type="Proteomes" id="UP000002630"/>
    </source>
</evidence>
<dbReference type="OrthoDB" id="10343773at2759"/>
<dbReference type="InterPro" id="IPR050316">
    <property type="entry name" value="Tyrosinase/Hemocyanin"/>
</dbReference>
<dbReference type="STRING" id="2880.D8LC28"/>
<dbReference type="InParanoid" id="D8LC28"/>
<dbReference type="EMBL" id="FN649733">
    <property type="protein sequence ID" value="CBN79211.1"/>
    <property type="molecule type" value="Genomic_DNA"/>
</dbReference>
<dbReference type="PANTHER" id="PTHR11474">
    <property type="entry name" value="TYROSINASE FAMILY MEMBER"/>
    <property type="match status" value="1"/>
</dbReference>
<reference evidence="3 4" key="1">
    <citation type="journal article" date="2010" name="Nature">
        <title>The Ectocarpus genome and the independent evolution of multicellularity in brown algae.</title>
        <authorList>
            <person name="Cock J.M."/>
            <person name="Sterck L."/>
            <person name="Rouze P."/>
            <person name="Scornet D."/>
            <person name="Allen A.E."/>
            <person name="Amoutzias G."/>
            <person name="Anthouard V."/>
            <person name="Artiguenave F."/>
            <person name="Aury J.M."/>
            <person name="Badger J.H."/>
            <person name="Beszteri B."/>
            <person name="Billiau K."/>
            <person name="Bonnet E."/>
            <person name="Bothwell J.H."/>
            <person name="Bowler C."/>
            <person name="Boyen C."/>
            <person name="Brownlee C."/>
            <person name="Carrano C.J."/>
            <person name="Charrier B."/>
            <person name="Cho G.Y."/>
            <person name="Coelho S.M."/>
            <person name="Collen J."/>
            <person name="Corre E."/>
            <person name="Da Silva C."/>
            <person name="Delage L."/>
            <person name="Delaroque N."/>
            <person name="Dittami S.M."/>
            <person name="Doulbeau S."/>
            <person name="Elias M."/>
            <person name="Farnham G."/>
            <person name="Gachon C.M."/>
            <person name="Gschloessl B."/>
            <person name="Heesch S."/>
            <person name="Jabbari K."/>
            <person name="Jubin C."/>
            <person name="Kawai H."/>
            <person name="Kimura K."/>
            <person name="Kloareg B."/>
            <person name="Kupper F.C."/>
            <person name="Lang D."/>
            <person name="Le Bail A."/>
            <person name="Leblanc C."/>
            <person name="Lerouge P."/>
            <person name="Lohr M."/>
            <person name="Lopez P.J."/>
            <person name="Martens C."/>
            <person name="Maumus F."/>
            <person name="Michel G."/>
            <person name="Miranda-Saavedra D."/>
            <person name="Morales J."/>
            <person name="Moreau H."/>
            <person name="Motomura T."/>
            <person name="Nagasato C."/>
            <person name="Napoli C.A."/>
            <person name="Nelson D.R."/>
            <person name="Nyvall-Collen P."/>
            <person name="Peters A.F."/>
            <person name="Pommier C."/>
            <person name="Potin P."/>
            <person name="Poulain J."/>
            <person name="Quesneville H."/>
            <person name="Read B."/>
            <person name="Rensing S.A."/>
            <person name="Ritter A."/>
            <person name="Rousvoal S."/>
            <person name="Samanta M."/>
            <person name="Samson G."/>
            <person name="Schroeder D.C."/>
            <person name="Segurens B."/>
            <person name="Strittmatter M."/>
            <person name="Tonon T."/>
            <person name="Tregear J.W."/>
            <person name="Valentin K."/>
            <person name="von Dassow P."/>
            <person name="Yamagishi T."/>
            <person name="Van de Peer Y."/>
            <person name="Wincker P."/>
        </authorList>
    </citation>
    <scope>NUCLEOTIDE SEQUENCE [LARGE SCALE GENOMIC DNA]</scope>
    <source>
        <strain evidence="4">Ec32 / CCAP1310/4</strain>
    </source>
</reference>
<dbReference type="GO" id="GO:0046872">
    <property type="term" value="F:metal ion binding"/>
    <property type="evidence" value="ECO:0007669"/>
    <property type="project" value="UniProtKB-KW"/>
</dbReference>
<keyword evidence="1" id="KW-0479">Metal-binding</keyword>